<organism evidence="6 8">
    <name type="scientific">Coffea arabica</name>
    <name type="common">Arabian coffee</name>
    <dbReference type="NCBI Taxonomy" id="13443"/>
    <lineage>
        <taxon>Eukaryota</taxon>
        <taxon>Viridiplantae</taxon>
        <taxon>Streptophyta</taxon>
        <taxon>Embryophyta</taxon>
        <taxon>Tracheophyta</taxon>
        <taxon>Spermatophyta</taxon>
        <taxon>Magnoliopsida</taxon>
        <taxon>eudicotyledons</taxon>
        <taxon>Gunneridae</taxon>
        <taxon>Pentapetalae</taxon>
        <taxon>asterids</taxon>
        <taxon>lamiids</taxon>
        <taxon>Gentianales</taxon>
        <taxon>Rubiaceae</taxon>
        <taxon>Ixoroideae</taxon>
        <taxon>Gardenieae complex</taxon>
        <taxon>Bertiereae - Coffeeae clade</taxon>
        <taxon>Coffeeae</taxon>
        <taxon>Coffea</taxon>
    </lineage>
</organism>
<dbReference type="InterPro" id="IPR024861">
    <property type="entry name" value="Donson"/>
</dbReference>
<comment type="similarity">
    <text evidence="4">Belongs to the DONSON family.</text>
</comment>
<dbReference type="AlphaFoldDB" id="A0A6P6SPW6"/>
<reference evidence="6" key="1">
    <citation type="journal article" date="2025" name="Foods">
        <title>Unveiling the Microbial Signatures of Arabica Coffee Cherries: Insights into Ripeness Specific Diversity, Functional Traits, and Implications for Quality and Safety.</title>
        <authorList>
            <consortium name="RefSeq"/>
            <person name="Tenea G.N."/>
            <person name="Cifuentes V."/>
            <person name="Reyes P."/>
            <person name="Cevallos-Vallejos M."/>
        </authorList>
    </citation>
    <scope>NUCLEOTIDE SEQUENCE [LARGE SCALE GENOMIC DNA]</scope>
</reference>
<feature type="region of interest" description="Disordered" evidence="5">
    <location>
        <begin position="60"/>
        <end position="81"/>
    </location>
</feature>
<dbReference type="Proteomes" id="UP001652660">
    <property type="component" value="Chromosome 6c"/>
</dbReference>
<evidence type="ECO:0000313" key="6">
    <source>
        <dbReference type="Proteomes" id="UP001652660"/>
    </source>
</evidence>
<dbReference type="GO" id="GO:0033260">
    <property type="term" value="P:nuclear DNA replication"/>
    <property type="evidence" value="ECO:0007669"/>
    <property type="project" value="TreeGrafter"/>
</dbReference>
<dbReference type="RefSeq" id="XP_071908559.1">
    <property type="nucleotide sequence ID" value="XM_072052458.1"/>
</dbReference>
<evidence type="ECO:0000256" key="3">
    <source>
        <dbReference type="ARBA" id="ARBA00023242"/>
    </source>
</evidence>
<keyword evidence="6" id="KW-1185">Reference proteome</keyword>
<evidence type="ECO:0000256" key="4">
    <source>
        <dbReference type="ARBA" id="ARBA00025806"/>
    </source>
</evidence>
<dbReference type="PRINTS" id="PR02064">
    <property type="entry name" value="DONSON"/>
</dbReference>
<evidence type="ECO:0000313" key="7">
    <source>
        <dbReference type="RefSeq" id="XP_027067927.1"/>
    </source>
</evidence>
<name>A0A6P6SPW6_COFAR</name>
<sequence length="633" mass="68862">MAKVAAAAQTSTIPFGGGGGSKATTTTTTMKRKTPSELRGELLKRKNVIELVDESLFPATASTRDGEGNVPVQKNDLPKNPKYIDTRMDELFPVRKNSIRLRLLSKQEHSKDNAPVEVSGRLKASSAPMNIADESRAKTSCKEDSVTSVTFCEDRATKTCNTAEKCGESTFRNVAELSLGGDSLSGPLNVDMDKALKGLVANDRLTASASLAKSSELKLQSSFSDFIISGNKTPLDLTLKTTMRVVSSTSVNWFHRSVNCGTFCSKFESGSQDGKSVGQDMAGSTELGSLTPRCDAGGLSSWVFPQSSLPPSVISALTSAAVGGQVDFLTNRQKAWEDSFRSLYYLLRKNICNIFYVCTAQFVVMFTACDGPKETKRSCNAYISQSTRGLRSLLKEHDVCFSMPLCHSKMDEVNAEDLIELSVLENHNLEGQHFVAMSDVNNGPQSLLMFTGNQSVHGLYDFLLNYRFFFLSLTGVDVPILYSPAPFDNAALSAPQVRCKEVRRADQMHLPLKNCNAIDESTRDSAAGIHYSVEVKDAYLPPWIISCICNAMGSDGTSFEASFVTEPTSVGLNVGLDTIGQDSHPQATTYEALPKDIWNFGIQNTSFSPHLRSAFLKGLKYNSGSYTASLSRV</sequence>
<dbReference type="RefSeq" id="XP_027067927.1">
    <property type="nucleotide sequence ID" value="XM_027212126.1"/>
</dbReference>
<feature type="region of interest" description="Disordered" evidence="5">
    <location>
        <begin position="1"/>
        <end position="36"/>
    </location>
</feature>
<dbReference type="GeneID" id="113693585"/>
<keyword evidence="2" id="KW-0217">Developmental protein</keyword>
<reference evidence="7 8" key="2">
    <citation type="submission" date="2025-04" db="UniProtKB">
        <authorList>
            <consortium name="RefSeq"/>
        </authorList>
    </citation>
    <scope>IDENTIFICATION</scope>
    <source>
        <tissue evidence="7 8">Leaves</tissue>
    </source>
</reference>
<accession>A0A6P6SPW6</accession>
<dbReference type="OrthoDB" id="534063at2759"/>
<evidence type="ECO:0000256" key="2">
    <source>
        <dbReference type="ARBA" id="ARBA00022473"/>
    </source>
</evidence>
<evidence type="ECO:0000313" key="8">
    <source>
        <dbReference type="RefSeq" id="XP_027067928.1"/>
    </source>
</evidence>
<dbReference type="PANTHER" id="PTHR12972">
    <property type="entry name" value="DOWNSTREAM NEIGHBOR OF SON"/>
    <property type="match status" value="1"/>
</dbReference>
<evidence type="ECO:0000313" key="9">
    <source>
        <dbReference type="RefSeq" id="XP_071908559.1"/>
    </source>
</evidence>
<keyword evidence="3" id="KW-0539">Nucleus</keyword>
<evidence type="ECO:0000256" key="5">
    <source>
        <dbReference type="SAM" id="MobiDB-lite"/>
    </source>
</evidence>
<comment type="subcellular location">
    <subcellularLocation>
        <location evidence="1">Nucleus</location>
    </subcellularLocation>
</comment>
<proteinExistence type="inferred from homology"/>
<evidence type="ECO:0000256" key="1">
    <source>
        <dbReference type="ARBA" id="ARBA00004123"/>
    </source>
</evidence>
<gene>
    <name evidence="7 8 9" type="primary">LOC113693585</name>
</gene>
<dbReference type="GO" id="GO:0005634">
    <property type="term" value="C:nucleus"/>
    <property type="evidence" value="ECO:0007669"/>
    <property type="project" value="UniProtKB-SubCell"/>
</dbReference>
<protein>
    <submittedName>
        <fullName evidence="7 8">Uncharacterized protein LOC113693585</fullName>
    </submittedName>
    <submittedName>
        <fullName evidence="9">Uncharacterized protein isoform X1</fullName>
    </submittedName>
</protein>
<dbReference type="PANTHER" id="PTHR12972:SF0">
    <property type="entry name" value="PROTEIN DOWNSTREAM NEIGHBOR OF SON"/>
    <property type="match status" value="1"/>
</dbReference>
<dbReference type="RefSeq" id="XP_027067928.1">
    <property type="nucleotide sequence ID" value="XM_027212127.1"/>
</dbReference>